<sequence>MAPDARESLLVPPIVQNTPINASAEQDSLLPPRTSATNRTQSSFAVTVNSHDTPTHTWSPPPVRTLPAWVRSYDVPEDETDASSRLLPTEIDDALVAQHNHSPYQTSKPNKNLTRGTNDELDGTIPGRESRWKRFAQTAAYPRTGVGAGEKRVSFEWLNNNLGDYSLPWGTSHDGSDAELGRATWSPRHRNLIERFQRHLLRSPMVPLILRLTVWIFSLCALALGGSLRMLANRSHRDTGPSADMAIIVDAVALVYLVYITYDEYASKPLGLRSPKAKMRLILLDIFFIVFDAANLSLAFVSLDDVQGTCTNAVINDVQDDRDDALCVRQKALASVLLVALIAWLLTFCISIFRLVERVSK</sequence>
<dbReference type="PANTHER" id="PTHR36819">
    <property type="entry name" value="REGULATOR OF PHOSPHOLIPASE D SRF1"/>
    <property type="match status" value="1"/>
</dbReference>
<comment type="caution">
    <text evidence="3">The sequence shown here is derived from an EMBL/GenBank/DDBJ whole genome shotgun (WGS) entry which is preliminary data.</text>
</comment>
<dbReference type="GeneID" id="63791317"/>
<feature type="compositionally biased region" description="Polar residues" evidence="1">
    <location>
        <begin position="101"/>
        <end position="116"/>
    </location>
</feature>
<organism evidence="3 4">
    <name type="scientific">Talaromyces amestolkiae</name>
    <dbReference type="NCBI Taxonomy" id="1196081"/>
    <lineage>
        <taxon>Eukaryota</taxon>
        <taxon>Fungi</taxon>
        <taxon>Dikarya</taxon>
        <taxon>Ascomycota</taxon>
        <taxon>Pezizomycotina</taxon>
        <taxon>Eurotiomycetes</taxon>
        <taxon>Eurotiomycetidae</taxon>
        <taxon>Eurotiales</taxon>
        <taxon>Trichocomaceae</taxon>
        <taxon>Talaromyces</taxon>
        <taxon>Talaromyces sect. Talaromyces</taxon>
    </lineage>
</organism>
<dbReference type="PANTHER" id="PTHR36819:SF1">
    <property type="entry name" value="REGULATOR OF PHOSPHOLIPASE D SRF1"/>
    <property type="match status" value="1"/>
</dbReference>
<feature type="transmembrane region" description="Helical" evidence="2">
    <location>
        <begin position="332"/>
        <end position="356"/>
    </location>
</feature>
<dbReference type="Proteomes" id="UP000249363">
    <property type="component" value="Unassembled WGS sequence"/>
</dbReference>
<dbReference type="GO" id="GO:0000324">
    <property type="term" value="C:fungal-type vacuole"/>
    <property type="evidence" value="ECO:0007669"/>
    <property type="project" value="TreeGrafter"/>
</dbReference>
<dbReference type="OrthoDB" id="2589563at2759"/>
<dbReference type="InterPro" id="IPR037737">
    <property type="entry name" value="Srf1"/>
</dbReference>
<evidence type="ECO:0000313" key="3">
    <source>
        <dbReference type="EMBL" id="RAO66088.1"/>
    </source>
</evidence>
<evidence type="ECO:0000256" key="2">
    <source>
        <dbReference type="SAM" id="Phobius"/>
    </source>
</evidence>
<feature type="region of interest" description="Disordered" evidence="1">
    <location>
        <begin position="101"/>
        <end position="126"/>
    </location>
</feature>
<evidence type="ECO:0000256" key="1">
    <source>
        <dbReference type="SAM" id="MobiDB-lite"/>
    </source>
</evidence>
<dbReference type="GO" id="GO:0071944">
    <property type="term" value="C:cell periphery"/>
    <property type="evidence" value="ECO:0007669"/>
    <property type="project" value="TreeGrafter"/>
</dbReference>
<name>A0A364KRB5_TALAM</name>
<feature type="transmembrane region" description="Helical" evidence="2">
    <location>
        <begin position="205"/>
        <end position="225"/>
    </location>
</feature>
<dbReference type="EMBL" id="MIKG01000003">
    <property type="protein sequence ID" value="RAO66088.1"/>
    <property type="molecule type" value="Genomic_DNA"/>
</dbReference>
<feature type="transmembrane region" description="Helical" evidence="2">
    <location>
        <begin position="245"/>
        <end position="262"/>
    </location>
</feature>
<dbReference type="AlphaFoldDB" id="A0A364KRB5"/>
<keyword evidence="2" id="KW-0472">Membrane</keyword>
<accession>A0A364KRB5</accession>
<feature type="region of interest" description="Disordered" evidence="1">
    <location>
        <begin position="18"/>
        <end position="39"/>
    </location>
</feature>
<gene>
    <name evidence="3" type="ORF">BHQ10_002100</name>
</gene>
<evidence type="ECO:0000313" key="4">
    <source>
        <dbReference type="Proteomes" id="UP000249363"/>
    </source>
</evidence>
<evidence type="ECO:0008006" key="5">
    <source>
        <dbReference type="Google" id="ProtNLM"/>
    </source>
</evidence>
<proteinExistence type="predicted"/>
<keyword evidence="2" id="KW-1133">Transmembrane helix</keyword>
<reference evidence="3 4" key="1">
    <citation type="journal article" date="2017" name="Biotechnol. Biofuels">
        <title>Differential beta-glucosidase expression as a function of carbon source availability in Talaromyces amestolkiae: a genomic and proteomic approach.</title>
        <authorList>
            <person name="de Eugenio L.I."/>
            <person name="Mendez-Liter J.A."/>
            <person name="Nieto-Dominguez M."/>
            <person name="Alonso L."/>
            <person name="Gil-Munoz J."/>
            <person name="Barriuso J."/>
            <person name="Prieto A."/>
            <person name="Martinez M.J."/>
        </authorList>
    </citation>
    <scope>NUCLEOTIDE SEQUENCE [LARGE SCALE GENOMIC DNA]</scope>
    <source>
        <strain evidence="3 4">CIB</strain>
    </source>
</reference>
<protein>
    <recommendedName>
        <fullName evidence="5">Regulator of phospholipase D SRF1</fullName>
    </recommendedName>
</protein>
<keyword evidence="2" id="KW-0812">Transmembrane</keyword>
<dbReference type="RefSeq" id="XP_040730605.1">
    <property type="nucleotide sequence ID" value="XM_040874210.1"/>
</dbReference>
<feature type="transmembrane region" description="Helical" evidence="2">
    <location>
        <begin position="282"/>
        <end position="303"/>
    </location>
</feature>
<keyword evidence="4" id="KW-1185">Reference proteome</keyword>